<dbReference type="EC" id="3.5.1.88" evidence="2"/>
<sequence>MTERLIRKIGDPVLREKCQPVREVTPNIARLLDDLAATIYGGDNRAGLAAPQVGIAKRVAVLDYDGSGLIELINPVIVERSGKQSGHESCLSIPGAYGLVKRSQYVKVMTWDRQGKETFVEGRGDLAICLQHEIDHLDGVLYIDHVKPGELFSEHDSKPMDVFQMIRLSRSGSGR</sequence>
<dbReference type="AlphaFoldDB" id="A0A927CIM8"/>
<keyword evidence="2" id="KW-0479">Metal-binding</keyword>
<comment type="similarity">
    <text evidence="1 2">Belongs to the polypeptide deformylase family.</text>
</comment>
<dbReference type="PRINTS" id="PR01576">
    <property type="entry name" value="PDEFORMYLASE"/>
</dbReference>
<keyword evidence="2 3" id="KW-0378">Hydrolase</keyword>
<dbReference type="Pfam" id="PF01327">
    <property type="entry name" value="Pep_deformylase"/>
    <property type="match status" value="1"/>
</dbReference>
<dbReference type="HAMAP" id="MF_00163">
    <property type="entry name" value="Pep_deformylase"/>
    <property type="match status" value="1"/>
</dbReference>
<dbReference type="GO" id="GO:0042586">
    <property type="term" value="F:peptide deformylase activity"/>
    <property type="evidence" value="ECO:0007669"/>
    <property type="project" value="UniProtKB-UniRule"/>
</dbReference>
<dbReference type="NCBIfam" id="NF001159">
    <property type="entry name" value="PRK00150.1-3"/>
    <property type="match status" value="1"/>
</dbReference>
<dbReference type="PIRSF" id="PIRSF004749">
    <property type="entry name" value="Pep_def"/>
    <property type="match status" value="1"/>
</dbReference>
<dbReference type="RefSeq" id="WP_190932026.1">
    <property type="nucleotide sequence ID" value="NZ_JACXJA010000058.1"/>
</dbReference>
<reference evidence="3" key="1">
    <citation type="submission" date="2020-09" db="EMBL/GenBank/DDBJ databases">
        <title>A novel bacterium of genus Paenibacillus, isolated from South China Sea.</title>
        <authorList>
            <person name="Huang H."/>
            <person name="Mo K."/>
            <person name="Hu Y."/>
        </authorList>
    </citation>
    <scope>NUCLEOTIDE SEQUENCE</scope>
    <source>
        <strain evidence="3">IB182363</strain>
    </source>
</reference>
<evidence type="ECO:0000313" key="3">
    <source>
        <dbReference type="EMBL" id="MBD2866410.1"/>
    </source>
</evidence>
<comment type="caution">
    <text evidence="3">The sequence shown here is derived from an EMBL/GenBank/DDBJ whole genome shotgun (WGS) entry which is preliminary data.</text>
</comment>
<name>A0A927CIM8_9BACL</name>
<proteinExistence type="inferred from homology"/>
<keyword evidence="2" id="KW-0648">Protein biosynthesis</keyword>
<dbReference type="GO" id="GO:0046872">
    <property type="term" value="F:metal ion binding"/>
    <property type="evidence" value="ECO:0007669"/>
    <property type="project" value="UniProtKB-KW"/>
</dbReference>
<evidence type="ECO:0000256" key="1">
    <source>
        <dbReference type="ARBA" id="ARBA00010759"/>
    </source>
</evidence>
<dbReference type="PANTHER" id="PTHR10458">
    <property type="entry name" value="PEPTIDE DEFORMYLASE"/>
    <property type="match status" value="1"/>
</dbReference>
<accession>A0A927CIM8</accession>
<keyword evidence="2" id="KW-0408">Iron</keyword>
<dbReference type="InterPro" id="IPR036821">
    <property type="entry name" value="Peptide_deformylase_sf"/>
</dbReference>
<dbReference type="Gene3D" id="3.90.45.10">
    <property type="entry name" value="Peptide deformylase"/>
    <property type="match status" value="1"/>
</dbReference>
<feature type="binding site" evidence="2">
    <location>
        <position position="90"/>
    </location>
    <ligand>
        <name>Fe cation</name>
        <dbReference type="ChEBI" id="CHEBI:24875"/>
    </ligand>
</feature>
<evidence type="ECO:0000256" key="2">
    <source>
        <dbReference type="HAMAP-Rule" id="MF_00163"/>
    </source>
</evidence>
<protein>
    <recommendedName>
        <fullName evidence="2">Peptide deformylase</fullName>
        <shortName evidence="2">PDF</shortName>
        <ecNumber evidence="2">3.5.1.88</ecNumber>
    </recommendedName>
    <alternativeName>
        <fullName evidence="2">Polypeptide deformylase</fullName>
    </alternativeName>
</protein>
<feature type="active site" evidence="2">
    <location>
        <position position="133"/>
    </location>
</feature>
<keyword evidence="4" id="KW-1185">Reference proteome</keyword>
<gene>
    <name evidence="2 3" type="primary">def</name>
    <name evidence="3" type="ORF">IDH45_31005</name>
</gene>
<feature type="binding site" evidence="2">
    <location>
        <position position="132"/>
    </location>
    <ligand>
        <name>Fe cation</name>
        <dbReference type="ChEBI" id="CHEBI:24875"/>
    </ligand>
</feature>
<feature type="binding site" evidence="2">
    <location>
        <position position="136"/>
    </location>
    <ligand>
        <name>Fe cation</name>
        <dbReference type="ChEBI" id="CHEBI:24875"/>
    </ligand>
</feature>
<comment type="function">
    <text evidence="2">Removes the formyl group from the N-terminal Met of newly synthesized proteins. Requires at least a dipeptide for an efficient rate of reaction. N-terminal L-methionine is a prerequisite for activity but the enzyme has broad specificity at other positions.</text>
</comment>
<dbReference type="NCBIfam" id="TIGR00079">
    <property type="entry name" value="pept_deformyl"/>
    <property type="match status" value="1"/>
</dbReference>
<dbReference type="SUPFAM" id="SSF56420">
    <property type="entry name" value="Peptide deformylase"/>
    <property type="match status" value="1"/>
</dbReference>
<dbReference type="InterPro" id="IPR023635">
    <property type="entry name" value="Peptide_deformylase"/>
</dbReference>
<dbReference type="PANTHER" id="PTHR10458:SF22">
    <property type="entry name" value="PEPTIDE DEFORMYLASE"/>
    <property type="match status" value="1"/>
</dbReference>
<comment type="cofactor">
    <cofactor evidence="2">
        <name>Fe(2+)</name>
        <dbReference type="ChEBI" id="CHEBI:29033"/>
    </cofactor>
    <text evidence="2">Binds 1 Fe(2+) ion.</text>
</comment>
<organism evidence="3 4">
    <name type="scientific">Paenibacillus oceani</name>
    <dbReference type="NCBI Taxonomy" id="2772510"/>
    <lineage>
        <taxon>Bacteria</taxon>
        <taxon>Bacillati</taxon>
        <taxon>Bacillota</taxon>
        <taxon>Bacilli</taxon>
        <taxon>Bacillales</taxon>
        <taxon>Paenibacillaceae</taxon>
        <taxon>Paenibacillus</taxon>
    </lineage>
</organism>
<comment type="catalytic activity">
    <reaction evidence="2">
        <text>N-terminal N-formyl-L-methionyl-[peptide] + H2O = N-terminal L-methionyl-[peptide] + formate</text>
        <dbReference type="Rhea" id="RHEA:24420"/>
        <dbReference type="Rhea" id="RHEA-COMP:10639"/>
        <dbReference type="Rhea" id="RHEA-COMP:10640"/>
        <dbReference type="ChEBI" id="CHEBI:15377"/>
        <dbReference type="ChEBI" id="CHEBI:15740"/>
        <dbReference type="ChEBI" id="CHEBI:49298"/>
        <dbReference type="ChEBI" id="CHEBI:64731"/>
        <dbReference type="EC" id="3.5.1.88"/>
    </reaction>
</comment>
<evidence type="ECO:0000313" key="4">
    <source>
        <dbReference type="Proteomes" id="UP000639396"/>
    </source>
</evidence>
<dbReference type="CDD" id="cd00487">
    <property type="entry name" value="Pep_deformylase"/>
    <property type="match status" value="1"/>
</dbReference>
<dbReference type="GO" id="GO:0006412">
    <property type="term" value="P:translation"/>
    <property type="evidence" value="ECO:0007669"/>
    <property type="project" value="UniProtKB-UniRule"/>
</dbReference>
<dbReference type="Proteomes" id="UP000639396">
    <property type="component" value="Unassembled WGS sequence"/>
</dbReference>
<dbReference type="EMBL" id="JACXJA010000058">
    <property type="protein sequence ID" value="MBD2866410.1"/>
    <property type="molecule type" value="Genomic_DNA"/>
</dbReference>